<dbReference type="WBParaSite" id="Minc3s02265g29160">
    <property type="protein sequence ID" value="Minc3s02265g29160"/>
    <property type="gene ID" value="Minc3s02265g29160"/>
</dbReference>
<sequence>MVRNNFAMNVYNPRFDNDFVPRDIKTALETAPKKPTMIGFTSHESMFLCKF</sequence>
<name>A0A914MNC8_MELIC</name>
<dbReference type="InterPro" id="IPR029058">
    <property type="entry name" value="AB_hydrolase_fold"/>
</dbReference>
<dbReference type="Gene3D" id="3.40.50.1820">
    <property type="entry name" value="alpha/beta hydrolase"/>
    <property type="match status" value="1"/>
</dbReference>
<protein>
    <submittedName>
        <fullName evidence="2">Uncharacterized protein</fullName>
    </submittedName>
</protein>
<dbReference type="AlphaFoldDB" id="A0A914MNC8"/>
<organism evidence="1 2">
    <name type="scientific">Meloidogyne incognita</name>
    <name type="common">Southern root-knot nematode worm</name>
    <name type="synonym">Oxyuris incognita</name>
    <dbReference type="NCBI Taxonomy" id="6306"/>
    <lineage>
        <taxon>Eukaryota</taxon>
        <taxon>Metazoa</taxon>
        <taxon>Ecdysozoa</taxon>
        <taxon>Nematoda</taxon>
        <taxon>Chromadorea</taxon>
        <taxon>Rhabditida</taxon>
        <taxon>Tylenchina</taxon>
        <taxon>Tylenchomorpha</taxon>
        <taxon>Tylenchoidea</taxon>
        <taxon>Meloidogynidae</taxon>
        <taxon>Meloidogyninae</taxon>
        <taxon>Meloidogyne</taxon>
        <taxon>Meloidogyne incognita group</taxon>
    </lineage>
</organism>
<reference evidence="2" key="1">
    <citation type="submission" date="2022-11" db="UniProtKB">
        <authorList>
            <consortium name="WormBaseParasite"/>
        </authorList>
    </citation>
    <scope>IDENTIFICATION</scope>
</reference>
<keyword evidence="1" id="KW-1185">Reference proteome</keyword>
<accession>A0A914MNC8</accession>
<evidence type="ECO:0000313" key="1">
    <source>
        <dbReference type="Proteomes" id="UP000887563"/>
    </source>
</evidence>
<proteinExistence type="predicted"/>
<evidence type="ECO:0000313" key="2">
    <source>
        <dbReference type="WBParaSite" id="Minc3s02265g29160"/>
    </source>
</evidence>
<dbReference type="Proteomes" id="UP000887563">
    <property type="component" value="Unplaced"/>
</dbReference>